<comment type="catalytic activity">
    <reaction evidence="13">
        <text>acetyl-CoA + n malonyl-CoA + 2n NADPH + 2n H(+) = a long-chain fatty acid + (n+1) CoA + n CO2 + 2n NADP(+).</text>
        <dbReference type="EC" id="2.3.1.85"/>
    </reaction>
</comment>
<keyword evidence="8" id="KW-0560">Oxidoreductase</keyword>
<sequence length="513" mass="56127">CHNRYDDLGFKAPTRMGIINSLDKFDAEFFSIHSKLSDVTDPRLNSDAFSIIKRSKQRTNFYGIVGNESSMLASRISYNFGLTGPSMAINTSCSSSATAIHQALLSIRSGVCDAAIVAGAHCNTDAVLPVMFHDMEMTSPDGKCKAFDAEADGYARAEAVVAIYICKMRDAKRAYATLVHAAINNDGYKDQGITYPSEVQQEDVMRKAYVEAGVDPLEVDYVEAHGTGTKVGDPQELHAVAQALCEGRSRPLLVGSVKTNMGHSEPAAALCGLSKMILAHIKGILPANLYYCTPNPDIPALLDGKIQVVDKNIKFSAKYVGLNSTGFGGTNVHIVLKFDNHQDIENSWKPKIPLIILCSGRTEEAVQHFFDNALIESQDQHFVKLLHELSKNAIPRHPYRGYAVINSDNIDIHVDKNELKDSTWFIFTGMGSQWPGMSNDLVRFEAFNKSVRVSQEHLNNVGFNLMNVLQSSEPTVFDDLKNSIVALSAFQVALVALLKSPGLVHSAQLAGNE</sequence>
<dbReference type="Pfam" id="PF16197">
    <property type="entry name" value="KAsynt_C_assoc"/>
    <property type="match status" value="1"/>
</dbReference>
<keyword evidence="11" id="KW-0275">Fatty acid biosynthesis</keyword>
<evidence type="ECO:0000313" key="15">
    <source>
        <dbReference type="EMBL" id="CAG7664276.1"/>
    </source>
</evidence>
<evidence type="ECO:0000256" key="12">
    <source>
        <dbReference type="ARBA" id="ARBA00023268"/>
    </source>
</evidence>
<protein>
    <recommendedName>
        <fullName evidence="2">Fatty acid synthase</fullName>
        <ecNumber evidence="1">2.3.1.85</ecNumber>
    </recommendedName>
</protein>
<evidence type="ECO:0000256" key="2">
    <source>
        <dbReference type="ARBA" id="ARBA00018769"/>
    </source>
</evidence>
<accession>A0A8J2NJF7</accession>
<dbReference type="PANTHER" id="PTHR43775:SF7">
    <property type="entry name" value="FATTY ACID SYNTHASE"/>
    <property type="match status" value="1"/>
</dbReference>
<name>A0A8J2NJF7_9HEXA</name>
<dbReference type="InterPro" id="IPR020841">
    <property type="entry name" value="PKS_Beta-ketoAc_synthase_dom"/>
</dbReference>
<evidence type="ECO:0000256" key="3">
    <source>
        <dbReference type="ARBA" id="ARBA00022450"/>
    </source>
</evidence>
<dbReference type="InterPro" id="IPR014030">
    <property type="entry name" value="Ketoacyl_synth_N"/>
</dbReference>
<dbReference type="PANTHER" id="PTHR43775">
    <property type="entry name" value="FATTY ACID SYNTHASE"/>
    <property type="match status" value="1"/>
</dbReference>
<evidence type="ECO:0000256" key="1">
    <source>
        <dbReference type="ARBA" id="ARBA00012873"/>
    </source>
</evidence>
<dbReference type="SMART" id="SM00825">
    <property type="entry name" value="PKS_KS"/>
    <property type="match status" value="1"/>
</dbReference>
<evidence type="ECO:0000256" key="8">
    <source>
        <dbReference type="ARBA" id="ARBA00023002"/>
    </source>
</evidence>
<dbReference type="GO" id="GO:0006633">
    <property type="term" value="P:fatty acid biosynthetic process"/>
    <property type="evidence" value="ECO:0007669"/>
    <property type="project" value="UniProtKB-KW"/>
</dbReference>
<dbReference type="AlphaFoldDB" id="A0A8J2NJF7"/>
<dbReference type="PROSITE" id="PS52004">
    <property type="entry name" value="KS3_2"/>
    <property type="match status" value="1"/>
</dbReference>
<evidence type="ECO:0000256" key="6">
    <source>
        <dbReference type="ARBA" id="ARBA00022832"/>
    </source>
</evidence>
<dbReference type="GO" id="GO:0016491">
    <property type="term" value="F:oxidoreductase activity"/>
    <property type="evidence" value="ECO:0007669"/>
    <property type="project" value="UniProtKB-KW"/>
</dbReference>
<reference evidence="15" key="1">
    <citation type="submission" date="2021-06" db="EMBL/GenBank/DDBJ databases">
        <authorList>
            <person name="Hodson N. C."/>
            <person name="Mongue J. A."/>
            <person name="Jaron S. K."/>
        </authorList>
    </citation>
    <scope>NUCLEOTIDE SEQUENCE</scope>
</reference>
<evidence type="ECO:0000256" key="7">
    <source>
        <dbReference type="ARBA" id="ARBA00022857"/>
    </source>
</evidence>
<dbReference type="Pfam" id="PF02801">
    <property type="entry name" value="Ketoacyl-synt_C"/>
    <property type="match status" value="1"/>
</dbReference>
<dbReference type="InterPro" id="IPR014031">
    <property type="entry name" value="Ketoacyl_synth_C"/>
</dbReference>
<dbReference type="InterPro" id="IPR050091">
    <property type="entry name" value="PKS_NRPS_Biosynth_Enz"/>
</dbReference>
<keyword evidence="5" id="KW-0378">Hydrolase</keyword>
<keyword evidence="12" id="KW-0511">Multifunctional enzyme</keyword>
<evidence type="ECO:0000256" key="9">
    <source>
        <dbReference type="ARBA" id="ARBA00023027"/>
    </source>
</evidence>
<proteinExistence type="predicted"/>
<evidence type="ECO:0000256" key="10">
    <source>
        <dbReference type="ARBA" id="ARBA00023098"/>
    </source>
</evidence>
<keyword evidence="6" id="KW-0276">Fatty acid metabolism</keyword>
<dbReference type="InterPro" id="IPR032821">
    <property type="entry name" value="PKS_assoc"/>
</dbReference>
<keyword evidence="4" id="KW-0444">Lipid biosynthesis</keyword>
<dbReference type="CDD" id="cd00833">
    <property type="entry name" value="PKS"/>
    <property type="match status" value="1"/>
</dbReference>
<evidence type="ECO:0000313" key="16">
    <source>
        <dbReference type="Proteomes" id="UP000708208"/>
    </source>
</evidence>
<dbReference type="Proteomes" id="UP000708208">
    <property type="component" value="Unassembled WGS sequence"/>
</dbReference>
<feature type="non-terminal residue" evidence="15">
    <location>
        <position position="1"/>
    </location>
</feature>
<keyword evidence="3" id="KW-0596">Phosphopantetheine</keyword>
<feature type="domain" description="Ketosynthase family 3 (KS3)" evidence="14">
    <location>
        <begin position="1"/>
        <end position="338"/>
    </location>
</feature>
<dbReference type="Pfam" id="PF00698">
    <property type="entry name" value="Acyl_transf_1"/>
    <property type="match status" value="1"/>
</dbReference>
<dbReference type="GO" id="GO:0016787">
    <property type="term" value="F:hydrolase activity"/>
    <property type="evidence" value="ECO:0007669"/>
    <property type="project" value="UniProtKB-KW"/>
</dbReference>
<keyword evidence="7" id="KW-0521">NADP</keyword>
<dbReference type="Pfam" id="PF00109">
    <property type="entry name" value="ketoacyl-synt"/>
    <property type="match status" value="1"/>
</dbReference>
<dbReference type="GO" id="GO:0004312">
    <property type="term" value="F:fatty acid synthase activity"/>
    <property type="evidence" value="ECO:0007669"/>
    <property type="project" value="UniProtKB-EC"/>
</dbReference>
<dbReference type="OrthoDB" id="329835at2759"/>
<organism evidence="15 16">
    <name type="scientific">Allacma fusca</name>
    <dbReference type="NCBI Taxonomy" id="39272"/>
    <lineage>
        <taxon>Eukaryota</taxon>
        <taxon>Metazoa</taxon>
        <taxon>Ecdysozoa</taxon>
        <taxon>Arthropoda</taxon>
        <taxon>Hexapoda</taxon>
        <taxon>Collembola</taxon>
        <taxon>Symphypleona</taxon>
        <taxon>Sminthuridae</taxon>
        <taxon>Allacma</taxon>
    </lineage>
</organism>
<evidence type="ECO:0000256" key="11">
    <source>
        <dbReference type="ARBA" id="ARBA00023160"/>
    </source>
</evidence>
<evidence type="ECO:0000256" key="13">
    <source>
        <dbReference type="ARBA" id="ARBA00044883"/>
    </source>
</evidence>
<evidence type="ECO:0000256" key="5">
    <source>
        <dbReference type="ARBA" id="ARBA00022801"/>
    </source>
</evidence>
<gene>
    <name evidence="15" type="ORF">AFUS01_LOCUS1549</name>
</gene>
<evidence type="ECO:0000256" key="4">
    <source>
        <dbReference type="ARBA" id="ARBA00022516"/>
    </source>
</evidence>
<dbReference type="InterPro" id="IPR014043">
    <property type="entry name" value="Acyl_transferase_dom"/>
</dbReference>
<keyword evidence="9" id="KW-0520">NAD</keyword>
<comment type="caution">
    <text evidence="15">The sequence shown here is derived from an EMBL/GenBank/DDBJ whole genome shotgun (WGS) entry which is preliminary data.</text>
</comment>
<dbReference type="EMBL" id="CAJVCH010008670">
    <property type="protein sequence ID" value="CAG7664276.1"/>
    <property type="molecule type" value="Genomic_DNA"/>
</dbReference>
<keyword evidence="10" id="KW-0443">Lipid metabolism</keyword>
<keyword evidence="16" id="KW-1185">Reference proteome</keyword>
<evidence type="ECO:0000259" key="14">
    <source>
        <dbReference type="PROSITE" id="PS52004"/>
    </source>
</evidence>
<dbReference type="EC" id="2.3.1.85" evidence="1"/>